<dbReference type="InterPro" id="IPR000276">
    <property type="entry name" value="GPCR_Rhodpsn"/>
</dbReference>
<sequence length="345" mass="39354">MAPDEIADAANEFCGNSSSLPISAIITRAGLVLLAVFIIAANLTVIFLVVLKDCLRTKTNFCLCSLAASDFMAGLIAVPLTIACSSTLCVIPELCLAMDLCQRFLTISSIIHLLVITTERYTMIVYPMVYPRVMTKSRILTSLLFTWLLSLFVSLIQLFWYEPVHGEMPLPNKYLIYDIFCVAIIVLLPLTFMIYAHAHILVVARRQIRMIRRQTDHLRAANQKTEKHSMQLVYICMLGIFITGWVPYFLLAIEADSNYTWIVIPPWVQEASLFFKFFTGLFNPLLYTYFKSDFKKEVLTLCRKLKISHYCLSTSKSSIQLTSRAEYLIEEKEEHGLILERESVV</sequence>
<dbReference type="PROSITE" id="PS00237">
    <property type="entry name" value="G_PROTEIN_RECEP_F1_1"/>
    <property type="match status" value="1"/>
</dbReference>
<keyword evidence="5 9" id="KW-0297">G-protein coupled receptor</keyword>
<keyword evidence="6 10" id="KW-0472">Membrane</keyword>
<dbReference type="PANTHER" id="PTHR22752">
    <property type="entry name" value="G PROTEIN-COUPLED RECEPTOR"/>
    <property type="match status" value="1"/>
</dbReference>
<dbReference type="EMBL" id="CALNXI010000409">
    <property type="protein sequence ID" value="CAH3026536.1"/>
    <property type="molecule type" value="Genomic_DNA"/>
</dbReference>
<name>A0ABN8MA71_9CNID</name>
<dbReference type="CDD" id="cd00637">
    <property type="entry name" value="7tm_classA_rhodopsin-like"/>
    <property type="match status" value="1"/>
</dbReference>
<proteinExistence type="inferred from homology"/>
<evidence type="ECO:0000313" key="13">
    <source>
        <dbReference type="Proteomes" id="UP001159427"/>
    </source>
</evidence>
<comment type="caution">
    <text evidence="12">The sequence shown here is derived from an EMBL/GenBank/DDBJ whole genome shotgun (WGS) entry which is preliminary data.</text>
</comment>
<feature type="transmembrane region" description="Helical" evidence="10">
    <location>
        <begin position="25"/>
        <end position="51"/>
    </location>
</feature>
<accession>A0ABN8MA71</accession>
<feature type="transmembrane region" description="Helical" evidence="10">
    <location>
        <begin position="63"/>
        <end position="88"/>
    </location>
</feature>
<feature type="transmembrane region" description="Helical" evidence="10">
    <location>
        <begin position="273"/>
        <end position="290"/>
    </location>
</feature>
<evidence type="ECO:0000256" key="1">
    <source>
        <dbReference type="ARBA" id="ARBA00004651"/>
    </source>
</evidence>
<dbReference type="Proteomes" id="UP001159427">
    <property type="component" value="Unassembled WGS sequence"/>
</dbReference>
<evidence type="ECO:0000256" key="10">
    <source>
        <dbReference type="SAM" id="Phobius"/>
    </source>
</evidence>
<evidence type="ECO:0000256" key="6">
    <source>
        <dbReference type="ARBA" id="ARBA00023136"/>
    </source>
</evidence>
<evidence type="ECO:0000256" key="7">
    <source>
        <dbReference type="ARBA" id="ARBA00023170"/>
    </source>
</evidence>
<feature type="transmembrane region" description="Helical" evidence="10">
    <location>
        <begin position="100"/>
        <end position="118"/>
    </location>
</feature>
<dbReference type="Gene3D" id="1.20.1070.10">
    <property type="entry name" value="Rhodopsin 7-helix transmembrane proteins"/>
    <property type="match status" value="1"/>
</dbReference>
<evidence type="ECO:0000256" key="8">
    <source>
        <dbReference type="ARBA" id="ARBA00023224"/>
    </source>
</evidence>
<dbReference type="InterPro" id="IPR017452">
    <property type="entry name" value="GPCR_Rhodpsn_7TM"/>
</dbReference>
<keyword evidence="3 9" id="KW-0812">Transmembrane</keyword>
<feature type="transmembrane region" description="Helical" evidence="10">
    <location>
        <begin position="139"/>
        <end position="160"/>
    </location>
</feature>
<feature type="transmembrane region" description="Helical" evidence="10">
    <location>
        <begin position="175"/>
        <end position="204"/>
    </location>
</feature>
<feature type="transmembrane region" description="Helical" evidence="10">
    <location>
        <begin position="232"/>
        <end position="253"/>
    </location>
</feature>
<comment type="subcellular location">
    <subcellularLocation>
        <location evidence="1">Cell membrane</location>
        <topology evidence="1">Multi-pass membrane protein</topology>
    </subcellularLocation>
</comment>
<gene>
    <name evidence="12" type="ORF">PEVE_00029300</name>
</gene>
<dbReference type="PRINTS" id="PR00237">
    <property type="entry name" value="GPCRRHODOPSN"/>
</dbReference>
<evidence type="ECO:0000256" key="3">
    <source>
        <dbReference type="ARBA" id="ARBA00022692"/>
    </source>
</evidence>
<keyword evidence="8 9" id="KW-0807">Transducer</keyword>
<evidence type="ECO:0000313" key="12">
    <source>
        <dbReference type="EMBL" id="CAH3026536.1"/>
    </source>
</evidence>
<keyword evidence="4 10" id="KW-1133">Transmembrane helix</keyword>
<protein>
    <recommendedName>
        <fullName evidence="11">G-protein coupled receptors family 1 profile domain-containing protein</fullName>
    </recommendedName>
</protein>
<dbReference type="PROSITE" id="PS50262">
    <property type="entry name" value="G_PROTEIN_RECEP_F1_2"/>
    <property type="match status" value="1"/>
</dbReference>
<feature type="domain" description="G-protein coupled receptors family 1 profile" evidence="11">
    <location>
        <begin position="41"/>
        <end position="287"/>
    </location>
</feature>
<organism evidence="12 13">
    <name type="scientific">Porites evermanni</name>
    <dbReference type="NCBI Taxonomy" id="104178"/>
    <lineage>
        <taxon>Eukaryota</taxon>
        <taxon>Metazoa</taxon>
        <taxon>Cnidaria</taxon>
        <taxon>Anthozoa</taxon>
        <taxon>Hexacorallia</taxon>
        <taxon>Scleractinia</taxon>
        <taxon>Fungiina</taxon>
        <taxon>Poritidae</taxon>
        <taxon>Porites</taxon>
    </lineage>
</organism>
<dbReference type="Pfam" id="PF00001">
    <property type="entry name" value="7tm_1"/>
    <property type="match status" value="1"/>
</dbReference>
<keyword evidence="7 9" id="KW-0675">Receptor</keyword>
<dbReference type="SUPFAM" id="SSF81321">
    <property type="entry name" value="Family A G protein-coupled receptor-like"/>
    <property type="match status" value="1"/>
</dbReference>
<evidence type="ECO:0000259" key="11">
    <source>
        <dbReference type="PROSITE" id="PS50262"/>
    </source>
</evidence>
<evidence type="ECO:0000256" key="5">
    <source>
        <dbReference type="ARBA" id="ARBA00023040"/>
    </source>
</evidence>
<evidence type="ECO:0000256" key="9">
    <source>
        <dbReference type="RuleBase" id="RU000688"/>
    </source>
</evidence>
<evidence type="ECO:0000256" key="4">
    <source>
        <dbReference type="ARBA" id="ARBA00022989"/>
    </source>
</evidence>
<reference evidence="12 13" key="1">
    <citation type="submission" date="2022-05" db="EMBL/GenBank/DDBJ databases">
        <authorList>
            <consortium name="Genoscope - CEA"/>
            <person name="William W."/>
        </authorList>
    </citation>
    <scope>NUCLEOTIDE SEQUENCE [LARGE SCALE GENOMIC DNA]</scope>
</reference>
<evidence type="ECO:0000256" key="2">
    <source>
        <dbReference type="ARBA" id="ARBA00022475"/>
    </source>
</evidence>
<comment type="similarity">
    <text evidence="9">Belongs to the G-protein coupled receptor 1 family.</text>
</comment>
<keyword evidence="2" id="KW-1003">Cell membrane</keyword>
<keyword evidence="13" id="KW-1185">Reference proteome</keyword>